<sequence length="243" mass="25790">MAGSAVTPDARLIDWVRTSTASDGSDTPSTDPLCGIRVLVVDDCTLHREGLAALMATNGAPDVSVAWDLPTVTAAVRDKPVNVVLLNVSTLDGVILLRAVQDIAPYVRVIVVGVSEEDDHGIVACAEAGAAGYHTRNESIEELISLISRLVAGESVCSPRVSAVLLRRLSTLAAKRPLVPDDLMLTTREVEILELLEHGLSNRDIAEHLCIAVHTVKNHVHSLLTKLGVSTRGQAAALAHTVR</sequence>
<organism evidence="7 8">
    <name type="scientific">Mycolicibacterium tokaiense</name>
    <dbReference type="NCBI Taxonomy" id="39695"/>
    <lineage>
        <taxon>Bacteria</taxon>
        <taxon>Bacillati</taxon>
        <taxon>Actinomycetota</taxon>
        <taxon>Actinomycetes</taxon>
        <taxon>Mycobacteriales</taxon>
        <taxon>Mycobacteriaceae</taxon>
        <taxon>Mycolicibacterium</taxon>
    </lineage>
</organism>
<proteinExistence type="predicted"/>
<dbReference type="PROSITE" id="PS00622">
    <property type="entry name" value="HTH_LUXR_1"/>
    <property type="match status" value="1"/>
</dbReference>
<dbReference type="SUPFAM" id="SSF46894">
    <property type="entry name" value="C-terminal effector domain of the bipartite response regulators"/>
    <property type="match status" value="1"/>
</dbReference>
<evidence type="ECO:0000313" key="8">
    <source>
        <dbReference type="Proteomes" id="UP000254978"/>
    </source>
</evidence>
<evidence type="ECO:0000259" key="6">
    <source>
        <dbReference type="PROSITE" id="PS50110"/>
    </source>
</evidence>
<dbReference type="GO" id="GO:0000160">
    <property type="term" value="P:phosphorelay signal transduction system"/>
    <property type="evidence" value="ECO:0007669"/>
    <property type="project" value="InterPro"/>
</dbReference>
<dbReference type="InterPro" id="IPR016032">
    <property type="entry name" value="Sig_transdc_resp-reg_C-effctor"/>
</dbReference>
<evidence type="ECO:0000313" key="7">
    <source>
        <dbReference type="EMBL" id="STZ59022.1"/>
    </source>
</evidence>
<gene>
    <name evidence="7" type="primary">devR_3</name>
    <name evidence="7" type="ORF">NCTC10821_02544</name>
</gene>
<keyword evidence="1" id="KW-0805">Transcription regulation</keyword>
<dbReference type="Proteomes" id="UP000254978">
    <property type="component" value="Unassembled WGS sequence"/>
</dbReference>
<evidence type="ECO:0000256" key="1">
    <source>
        <dbReference type="ARBA" id="ARBA00023015"/>
    </source>
</evidence>
<evidence type="ECO:0000256" key="2">
    <source>
        <dbReference type="ARBA" id="ARBA00023125"/>
    </source>
</evidence>
<dbReference type="GO" id="GO:0006355">
    <property type="term" value="P:regulation of DNA-templated transcription"/>
    <property type="evidence" value="ECO:0007669"/>
    <property type="project" value="InterPro"/>
</dbReference>
<evidence type="ECO:0000256" key="3">
    <source>
        <dbReference type="ARBA" id="ARBA00023163"/>
    </source>
</evidence>
<dbReference type="Pfam" id="PF00196">
    <property type="entry name" value="GerE"/>
    <property type="match status" value="1"/>
</dbReference>
<protein>
    <submittedName>
        <fullName evidence="7">Two-component system, NarL family, nitrate/nitrite response regulator NarL</fullName>
    </submittedName>
</protein>
<evidence type="ECO:0000259" key="5">
    <source>
        <dbReference type="PROSITE" id="PS50043"/>
    </source>
</evidence>
<reference evidence="7 8" key="1">
    <citation type="submission" date="2018-06" db="EMBL/GenBank/DDBJ databases">
        <authorList>
            <consortium name="Pathogen Informatics"/>
            <person name="Doyle S."/>
        </authorList>
    </citation>
    <scope>NUCLEOTIDE SEQUENCE [LARGE SCALE GENOMIC DNA]</scope>
    <source>
        <strain evidence="7 8">NCTC10821</strain>
    </source>
</reference>
<dbReference type="CDD" id="cd06170">
    <property type="entry name" value="LuxR_C_like"/>
    <property type="match status" value="1"/>
</dbReference>
<dbReference type="InterPro" id="IPR011006">
    <property type="entry name" value="CheY-like_superfamily"/>
</dbReference>
<dbReference type="InterPro" id="IPR001789">
    <property type="entry name" value="Sig_transdc_resp-reg_receiver"/>
</dbReference>
<accession>A0A378TDZ3</accession>
<dbReference type="SUPFAM" id="SSF52172">
    <property type="entry name" value="CheY-like"/>
    <property type="match status" value="1"/>
</dbReference>
<dbReference type="Gene3D" id="3.40.50.2300">
    <property type="match status" value="1"/>
</dbReference>
<feature type="domain" description="HTH luxR-type" evidence="5">
    <location>
        <begin position="178"/>
        <end position="243"/>
    </location>
</feature>
<feature type="domain" description="Response regulatory" evidence="6">
    <location>
        <begin position="37"/>
        <end position="151"/>
    </location>
</feature>
<dbReference type="GO" id="GO:0003677">
    <property type="term" value="F:DNA binding"/>
    <property type="evidence" value="ECO:0007669"/>
    <property type="project" value="UniProtKB-KW"/>
</dbReference>
<dbReference type="EMBL" id="UGQT01000001">
    <property type="protein sequence ID" value="STZ59022.1"/>
    <property type="molecule type" value="Genomic_DNA"/>
</dbReference>
<comment type="caution">
    <text evidence="4">Lacks conserved residue(s) required for the propagation of feature annotation.</text>
</comment>
<dbReference type="InterPro" id="IPR039420">
    <property type="entry name" value="WalR-like"/>
</dbReference>
<dbReference type="InterPro" id="IPR000792">
    <property type="entry name" value="Tscrpt_reg_LuxR_C"/>
</dbReference>
<name>A0A378TDZ3_9MYCO</name>
<dbReference type="RefSeq" id="WP_237023283.1">
    <property type="nucleotide sequence ID" value="NZ_UGQT01000001.1"/>
</dbReference>
<evidence type="ECO:0000256" key="4">
    <source>
        <dbReference type="PROSITE-ProRule" id="PRU00169"/>
    </source>
</evidence>
<keyword evidence="3" id="KW-0804">Transcription</keyword>
<dbReference type="PROSITE" id="PS50043">
    <property type="entry name" value="HTH_LUXR_2"/>
    <property type="match status" value="1"/>
</dbReference>
<dbReference type="PANTHER" id="PTHR43214:SF24">
    <property type="entry name" value="TRANSCRIPTIONAL REGULATORY PROTEIN NARL-RELATED"/>
    <property type="match status" value="1"/>
</dbReference>
<dbReference type="PANTHER" id="PTHR43214">
    <property type="entry name" value="TWO-COMPONENT RESPONSE REGULATOR"/>
    <property type="match status" value="1"/>
</dbReference>
<dbReference type="PROSITE" id="PS50110">
    <property type="entry name" value="RESPONSE_REGULATORY"/>
    <property type="match status" value="1"/>
</dbReference>
<dbReference type="AlphaFoldDB" id="A0A378TDZ3"/>
<dbReference type="SMART" id="SM00421">
    <property type="entry name" value="HTH_LUXR"/>
    <property type="match status" value="1"/>
</dbReference>
<keyword evidence="2" id="KW-0238">DNA-binding</keyword>
<keyword evidence="8" id="KW-1185">Reference proteome</keyword>
<dbReference type="Pfam" id="PF00072">
    <property type="entry name" value="Response_reg"/>
    <property type="match status" value="1"/>
</dbReference>
<dbReference type="PRINTS" id="PR00038">
    <property type="entry name" value="HTHLUXR"/>
</dbReference>
<dbReference type="SMART" id="SM00448">
    <property type="entry name" value="REC"/>
    <property type="match status" value="1"/>
</dbReference>